<reference evidence="4" key="1">
    <citation type="submission" date="2021-10" db="EMBL/GenBank/DDBJ databases">
        <authorList>
            <person name="Criscuolo A."/>
        </authorList>
    </citation>
    <scope>NUCLEOTIDE SEQUENCE</scope>
    <source>
        <strain evidence="4">CIP111885</strain>
    </source>
</reference>
<dbReference type="Pfam" id="PF00395">
    <property type="entry name" value="SLH"/>
    <property type="match status" value="1"/>
</dbReference>
<protein>
    <recommendedName>
        <fullName evidence="3">SLH domain-containing protein</fullName>
    </recommendedName>
</protein>
<proteinExistence type="predicted"/>
<evidence type="ECO:0000313" key="5">
    <source>
        <dbReference type="Proteomes" id="UP000789845"/>
    </source>
</evidence>
<keyword evidence="5" id="KW-1185">Reference proteome</keyword>
<comment type="caution">
    <text evidence="4">The sequence shown here is derived from an EMBL/GenBank/DDBJ whole genome shotgun (WGS) entry which is preliminary data.</text>
</comment>
<dbReference type="AlphaFoldDB" id="A0A9C7G7M8"/>
<name>A0A9C7G7M8_9BACI</name>
<sequence>MNWKKILITGTLATTLTFSSMSALAVSFDDVSSNETSISKLVALGIVVNAGANFNPEKGLTRQEFAEIAGRIMTVQAAKTVKLKDTKNAAAVKAVSAGILKVGKSGDFKPKNAITYSDLARGLALGLGFKASWTNDLVDYLYFLERKGVLSIDTDLDAVVTREDAALAIDNYMKAKDSYTISTGIVERLQGNLVVIKTESGNKSYKFSSNATVFLDEQKAELSSVAKATKIHLTLNKKGEVAYAEGNSLEMFDGKLGYSGGSLTLNGAPKNFLLNGLVSSLPNSPNVPFTFTEFSNYAAKAGVSFEGGMYGDTVTDEITILDAYITKVAKREVTVKGDKVVFDFKNVALKEQSFSFAADAKFTFVETVKDSAGKDTSTTKAVTLAEIVALQAAGKKFTGVLTAGPDGLATSIEFAEKVGE</sequence>
<dbReference type="InterPro" id="IPR001119">
    <property type="entry name" value="SLH_dom"/>
</dbReference>
<dbReference type="RefSeq" id="WP_230495356.1">
    <property type="nucleotide sequence ID" value="NZ_CAKJTG010000004.1"/>
</dbReference>
<feature type="chain" id="PRO_5038623462" description="SLH domain-containing protein" evidence="2">
    <location>
        <begin position="26"/>
        <end position="420"/>
    </location>
</feature>
<evidence type="ECO:0000256" key="2">
    <source>
        <dbReference type="SAM" id="SignalP"/>
    </source>
</evidence>
<gene>
    <name evidence="4" type="ORF">NEOCIP111885_00763</name>
</gene>
<organism evidence="4 5">
    <name type="scientific">Pseudoneobacillus rhizosphaerae</name>
    <dbReference type="NCBI Taxonomy" id="2880968"/>
    <lineage>
        <taxon>Bacteria</taxon>
        <taxon>Bacillati</taxon>
        <taxon>Bacillota</taxon>
        <taxon>Bacilli</taxon>
        <taxon>Bacillales</taxon>
        <taxon>Bacillaceae</taxon>
        <taxon>Pseudoneobacillus</taxon>
    </lineage>
</organism>
<feature type="signal peptide" evidence="2">
    <location>
        <begin position="1"/>
        <end position="25"/>
    </location>
</feature>
<keyword evidence="1 2" id="KW-0732">Signal</keyword>
<evidence type="ECO:0000259" key="3">
    <source>
        <dbReference type="Pfam" id="PF00395"/>
    </source>
</evidence>
<dbReference type="EMBL" id="CAKJTG010000004">
    <property type="protein sequence ID" value="CAG9607073.1"/>
    <property type="molecule type" value="Genomic_DNA"/>
</dbReference>
<feature type="domain" description="SLH" evidence="3">
    <location>
        <begin position="27"/>
        <end position="66"/>
    </location>
</feature>
<accession>A0A9C7G7M8</accession>
<evidence type="ECO:0000313" key="4">
    <source>
        <dbReference type="EMBL" id="CAG9607073.1"/>
    </source>
</evidence>
<evidence type="ECO:0000256" key="1">
    <source>
        <dbReference type="ARBA" id="ARBA00022729"/>
    </source>
</evidence>
<dbReference type="Proteomes" id="UP000789845">
    <property type="component" value="Unassembled WGS sequence"/>
</dbReference>